<comment type="caution">
    <text evidence="2">The sequence shown here is derived from an EMBL/GenBank/DDBJ whole genome shotgun (WGS) entry which is preliminary data.</text>
</comment>
<evidence type="ECO:0000313" key="3">
    <source>
        <dbReference type="Proteomes" id="UP001190700"/>
    </source>
</evidence>
<name>A0AAE0F8M9_9CHLO</name>
<protein>
    <submittedName>
        <fullName evidence="2">Uncharacterized protein</fullName>
    </submittedName>
</protein>
<keyword evidence="3" id="KW-1185">Reference proteome</keyword>
<dbReference type="Proteomes" id="UP001190700">
    <property type="component" value="Unassembled WGS sequence"/>
</dbReference>
<sequence>MLSKESNELLQLLDTLLCKNPDKCFRILESSMRCLPLPFFVLDSVDTEKNREPTCLYVDKCCEWIGSIITGLHNEGDRCLVEYTNRTLVVSGGIRIVIDDLEPEEAYLWKAVERDVHKYFRKVELECGRGVSFDSTSQTAFVKYGSCVFNSRIQEMLRRSSFILQFTVLFLYVKVDVTNRFTVGYKTLLLVCQKSYSQRSVTFTVGNTASRSRPEQPSGELQRLLGNDEQHVVRSADYKLQCILDSLFYYWYDLRPVYSTNVWEGSMSRSTVWATCWSEFEYIRSMHPTFSGQRRKALRGVRWEFRENLDHCLGIVAQRADKSKDHSHSCAFACHGERFDETMASMRRLLELSECAADTTSHSYGETRIIDIAHIMSSMYRKLIDEYEKRTAGTSEILHRSVVRNRAQEKALDSHKPFLYAMHVWGDGFDRVMANHIENVLDGHEEDGDLLPYVRSSAYLRGSRKKEDFPWRRARATAHAVHSLRRKLVLKQPGAFDALCDRVANFTSTHRAIRHSSEHMDMPFAFWMRCSRESRDSVDLSNRRRMLRCHAPQCEHLVDAVDNVFSATTMQPTQFDRTVAKELLHACYIYRDVAQTLTEMRVAYILKRQEELAQILCIARENGRFEEAERIVEAHRKDAEVMIIDFADASPSTGLLNVWHTVYEAMPSWTRADEMQATLLRVDEDLVALITNERTVRNLREAAVVLGAWSRDTISLDQFVKIVVSVRDVDTALYVWLLKYFVRTTWLVNSWRDGLLEHAQRSSPTPEKSARADVDLLRRMDECIANIGDVCHDDFLSVLETTNRGDTTIAIMKLLKGKRTRTDLPFEKDALVGIFNLFCSCAAEVVPVGLSAAESVELLEELSANSSKDAQKNDEILRKFCTRTFVEWCIQKNSQVRLKSIHCSKRSTNRSARILSAILRTFMCIQYSNRVSPTRPGPVSQHDHVRSAASPVDQGHPEKQGVRGTSISEALSTSRRTLLERAPALRHFATITIPVLTHPFDAFLRDPKSASHPLWSPYSELFETAACSYPRCSLFSSAS</sequence>
<organism evidence="2 3">
    <name type="scientific">Cymbomonas tetramitiformis</name>
    <dbReference type="NCBI Taxonomy" id="36881"/>
    <lineage>
        <taxon>Eukaryota</taxon>
        <taxon>Viridiplantae</taxon>
        <taxon>Chlorophyta</taxon>
        <taxon>Pyramimonadophyceae</taxon>
        <taxon>Pyramimonadales</taxon>
        <taxon>Pyramimonadaceae</taxon>
        <taxon>Cymbomonas</taxon>
    </lineage>
</organism>
<feature type="region of interest" description="Disordered" evidence="1">
    <location>
        <begin position="933"/>
        <end position="966"/>
    </location>
</feature>
<accession>A0AAE0F8M9</accession>
<proteinExistence type="predicted"/>
<evidence type="ECO:0000256" key="1">
    <source>
        <dbReference type="SAM" id="MobiDB-lite"/>
    </source>
</evidence>
<reference evidence="2 3" key="1">
    <citation type="journal article" date="2015" name="Genome Biol. Evol.">
        <title>Comparative Genomics of a Bacterivorous Green Alga Reveals Evolutionary Causalities and Consequences of Phago-Mixotrophic Mode of Nutrition.</title>
        <authorList>
            <person name="Burns J.A."/>
            <person name="Paasch A."/>
            <person name="Narechania A."/>
            <person name="Kim E."/>
        </authorList>
    </citation>
    <scope>NUCLEOTIDE SEQUENCE [LARGE SCALE GENOMIC DNA]</scope>
    <source>
        <strain evidence="2 3">PLY_AMNH</strain>
    </source>
</reference>
<gene>
    <name evidence="2" type="ORF">CYMTET_35726</name>
</gene>
<dbReference type="AlphaFoldDB" id="A0AAE0F8M9"/>
<evidence type="ECO:0000313" key="2">
    <source>
        <dbReference type="EMBL" id="KAK3255099.1"/>
    </source>
</evidence>
<dbReference type="EMBL" id="LGRX02022861">
    <property type="protein sequence ID" value="KAK3255099.1"/>
    <property type="molecule type" value="Genomic_DNA"/>
</dbReference>